<dbReference type="Gene3D" id="3.10.20.310">
    <property type="entry name" value="membrane protein fhac"/>
    <property type="match status" value="1"/>
</dbReference>
<keyword evidence="4" id="KW-0472">Membrane</keyword>
<name>A0A0B7HNB1_9FLAO</name>
<dbReference type="GO" id="GO:0019867">
    <property type="term" value="C:outer membrane"/>
    <property type="evidence" value="ECO:0007669"/>
    <property type="project" value="InterPro"/>
</dbReference>
<dbReference type="InterPro" id="IPR000184">
    <property type="entry name" value="Bac_surfAg_D15"/>
</dbReference>
<evidence type="ECO:0000256" key="5">
    <source>
        <dbReference type="ARBA" id="ARBA00023237"/>
    </source>
</evidence>
<dbReference type="EMBL" id="CDOE01000079">
    <property type="protein sequence ID" value="CEN41186.1"/>
    <property type="molecule type" value="Genomic_DNA"/>
</dbReference>
<dbReference type="Gene3D" id="2.40.160.50">
    <property type="entry name" value="membrane protein fhac: a member of the omp85/tpsb transporter family"/>
    <property type="match status" value="1"/>
</dbReference>
<dbReference type="InterPro" id="IPR039910">
    <property type="entry name" value="D15-like"/>
</dbReference>
<keyword evidence="2" id="KW-0812">Transmembrane</keyword>
<evidence type="ECO:0000256" key="1">
    <source>
        <dbReference type="ARBA" id="ARBA00004370"/>
    </source>
</evidence>
<dbReference type="GeneID" id="69580275"/>
<evidence type="ECO:0000256" key="3">
    <source>
        <dbReference type="ARBA" id="ARBA00022729"/>
    </source>
</evidence>
<evidence type="ECO:0000313" key="8">
    <source>
        <dbReference type="Proteomes" id="UP000044026"/>
    </source>
</evidence>
<dbReference type="PROSITE" id="PS51257">
    <property type="entry name" value="PROKAR_LIPOPROTEIN"/>
    <property type="match status" value="1"/>
</dbReference>
<sequence length="852" mass="97577">MKSRFKIYCFLVIVTSLVACNATKRVPENTHLLTKVTVFENDTKTEDAKVTNFIQQQPNGNILGVPFGLYIYNLGKENPEKKFEKWLERHPKWHRFLNGLLSEKQVGRLKESFLVSGIHNQLKSIGDAPVILDSSQTKTSVKYLKAYYKSIGYFNAKTTDTTILNPRNKKKTAHVSYHIETGPRYTIDSLSTSIASTQIDSLYQLHKKESTLQIGAPYQLSDFSKERSRLNELFRNNGFYTFQQSSINFDIKRDTLIANNDQKINVTTTISNLIERDGDIVTEKPYVVHNLNKIRIFPDHDFSVDIATLDTLHYKNTIIYYKDKLRYRPSMLVMASALRKGDIYSDEKRSLTYKQINNLRIFKYPNIEYKYAANDTLQKTLDANIYLVPLDKFSFKINADINRSDIQDFGIRFGTSFISRNVFRGGESFELNLQGAFGSQQDAADNHKFFNISEVGGDIRLNIPRIWFFTNVEKIIPYSMTPQTTLVFGVNHQNNIGLDKRNFNGAFRYVWNPSKNRSIFEVANVQYVRNLNANNFFNVYKSTYNRLNDIAKKYTINSAYLDTKGNLTPEQGTVAFMDDVLNNTLSVSEPDFNNVLSIAERRYRLIRNDFILSSSFTYIFNQKSQFFEKDFSQFRIKLESAGGLLNLFSNTLKKQTQPNEKKSFLGVEYAQFIKTELDFIKHWPIGSQSSLAFRSFFGIAIPYGNSDNVPFSQSYFAGGSNDNRGWRAYDLGPGSSGSVLDFNEANMKATLNLEYRFPIVGALKGAIFTDVGNIWNVFDNTQIEGAKFDSFGSLKDVGFSTGLGIRYDLGFFVLRLDVGNKTYNPALPIGERWISKLSMGNFVYNFGINYPF</sequence>
<keyword evidence="3" id="KW-0732">Signal</keyword>
<dbReference type="RefSeq" id="WP_042002088.1">
    <property type="nucleotide sequence ID" value="NZ_CP022382.1"/>
</dbReference>
<keyword evidence="5" id="KW-0998">Cell outer membrane</keyword>
<protein>
    <recommendedName>
        <fullName evidence="6">Bacterial surface antigen (D15) domain-containing protein</fullName>
    </recommendedName>
</protein>
<dbReference type="Pfam" id="PF01103">
    <property type="entry name" value="Omp85"/>
    <property type="match status" value="1"/>
</dbReference>
<comment type="subcellular location">
    <subcellularLocation>
        <location evidence="1">Membrane</location>
    </subcellularLocation>
</comment>
<evidence type="ECO:0000259" key="6">
    <source>
        <dbReference type="Pfam" id="PF01103"/>
    </source>
</evidence>
<evidence type="ECO:0000256" key="4">
    <source>
        <dbReference type="ARBA" id="ARBA00023136"/>
    </source>
</evidence>
<dbReference type="Proteomes" id="UP000044026">
    <property type="component" value="Unassembled WGS sequence"/>
</dbReference>
<dbReference type="PANTHER" id="PTHR12815">
    <property type="entry name" value="SORTING AND ASSEMBLY MACHINERY SAMM50 PROTEIN FAMILY MEMBER"/>
    <property type="match status" value="1"/>
</dbReference>
<organism evidence="7 8">
    <name type="scientific">Capnocytophaga canimorsus</name>
    <dbReference type="NCBI Taxonomy" id="28188"/>
    <lineage>
        <taxon>Bacteria</taxon>
        <taxon>Pseudomonadati</taxon>
        <taxon>Bacteroidota</taxon>
        <taxon>Flavobacteriia</taxon>
        <taxon>Flavobacteriales</taxon>
        <taxon>Flavobacteriaceae</taxon>
        <taxon>Capnocytophaga</taxon>
    </lineage>
</organism>
<reference evidence="7 8" key="1">
    <citation type="submission" date="2015-01" db="EMBL/GenBank/DDBJ databases">
        <authorList>
            <person name="Xiang T."/>
            <person name="Song Y."/>
            <person name="Huang L."/>
            <person name="Wang B."/>
            <person name="Wu P."/>
        </authorList>
    </citation>
    <scope>NUCLEOTIDE SEQUENCE [LARGE SCALE GENOMIC DNA]</scope>
    <source>
        <strain evidence="7 8">Cc12</strain>
    </source>
</reference>
<dbReference type="PANTHER" id="PTHR12815:SF47">
    <property type="entry name" value="TRANSLOCATION AND ASSEMBLY MODULE SUBUNIT TAMA"/>
    <property type="match status" value="1"/>
</dbReference>
<evidence type="ECO:0000256" key="2">
    <source>
        <dbReference type="ARBA" id="ARBA00022692"/>
    </source>
</evidence>
<feature type="domain" description="Bacterial surface antigen (D15)" evidence="6">
    <location>
        <begin position="669"/>
        <end position="823"/>
    </location>
</feature>
<accession>A0A0B7HNB1</accession>
<gene>
    <name evidence="7" type="ORF">CCAN12_800099</name>
</gene>
<proteinExistence type="predicted"/>
<evidence type="ECO:0000313" key="7">
    <source>
        <dbReference type="EMBL" id="CEN41186.1"/>
    </source>
</evidence>
<dbReference type="AlphaFoldDB" id="A0A0B7HNB1"/>